<dbReference type="GO" id="GO:0005737">
    <property type="term" value="C:cytoplasm"/>
    <property type="evidence" value="ECO:0007669"/>
    <property type="project" value="TreeGrafter"/>
</dbReference>
<keyword evidence="2" id="KW-1185">Reference proteome</keyword>
<proteinExistence type="inferred from homology"/>
<accession>A0A6P8J2W5</accession>
<dbReference type="KEGG" id="aten:116308081"/>
<comment type="similarity">
    <text evidence="1">Belongs to the MYG1 family.</text>
</comment>
<gene>
    <name evidence="3" type="primary">LOC116308081</name>
</gene>
<dbReference type="Pfam" id="PF03690">
    <property type="entry name" value="MYG1_exonuc"/>
    <property type="match status" value="1"/>
</dbReference>
<evidence type="ECO:0000256" key="1">
    <source>
        <dbReference type="ARBA" id="ARBA00010105"/>
    </source>
</evidence>
<dbReference type="PANTHER" id="PTHR11215:SF1">
    <property type="entry name" value="MYG1 EXONUCLEASE"/>
    <property type="match status" value="1"/>
</dbReference>
<dbReference type="InterPro" id="IPR003226">
    <property type="entry name" value="MYG1_exonuclease"/>
</dbReference>
<protein>
    <submittedName>
        <fullName evidence="3">UPF0160 protein MYG1, mitochondrial-like</fullName>
    </submittedName>
</protein>
<dbReference type="GeneID" id="116308081"/>
<sequence length="360" mass="41696">MFSRVFRLVWTRTIFKRIKSITMDTVASKKPHLGKKIGTHNGTFHCDEVLACSMLRQLHEYKDAEIIRSRDPAILGECDVVVDVGGVHEPDRNRYDHHQRSFKETMKSLTNSRKPWEIKLSSAGLIYLHFGHKVLGNILDLPENDPVTDEIFDKIYLNFIQEVDAIDNGVNQTDDLLRYEINTNLSTRVGELNPRWNDPNPNEQAQFNKALEMVEREFLNKVLFYKDSWLPARSLVEKAIKQRYEVDSSGEVIELDKAGCPWKDHLFELEKHLEVKKPIKFVIYPDNSEKWRVQCVPVRSQSFENRLSLLEEWRGIRDDELSKLSGIPGCVFVHANGFIGGNDTREGVLEMIRKTSEQSK</sequence>
<name>A0A6P8J2W5_ACTTE</name>
<evidence type="ECO:0000313" key="3">
    <source>
        <dbReference type="RefSeq" id="XP_031574301.1"/>
    </source>
</evidence>
<dbReference type="OrthoDB" id="10265310at2759"/>
<organism evidence="2 3">
    <name type="scientific">Actinia tenebrosa</name>
    <name type="common">Australian red waratah sea anemone</name>
    <dbReference type="NCBI Taxonomy" id="6105"/>
    <lineage>
        <taxon>Eukaryota</taxon>
        <taxon>Metazoa</taxon>
        <taxon>Cnidaria</taxon>
        <taxon>Anthozoa</taxon>
        <taxon>Hexacorallia</taxon>
        <taxon>Actiniaria</taxon>
        <taxon>Actiniidae</taxon>
        <taxon>Actinia</taxon>
    </lineage>
</organism>
<dbReference type="PANTHER" id="PTHR11215">
    <property type="entry name" value="METAL DEPENDENT HYDROLASE - RELATED"/>
    <property type="match status" value="1"/>
</dbReference>
<dbReference type="InParanoid" id="A0A6P8J2W5"/>
<dbReference type="AlphaFoldDB" id="A0A6P8J2W5"/>
<reference evidence="3" key="1">
    <citation type="submission" date="2025-08" db="UniProtKB">
        <authorList>
            <consortium name="RefSeq"/>
        </authorList>
    </citation>
    <scope>IDENTIFICATION</scope>
    <source>
        <tissue evidence="3">Tentacle</tissue>
    </source>
</reference>
<dbReference type="Proteomes" id="UP000515163">
    <property type="component" value="Unplaced"/>
</dbReference>
<dbReference type="RefSeq" id="XP_031574301.1">
    <property type="nucleotide sequence ID" value="XM_031718441.1"/>
</dbReference>
<evidence type="ECO:0000313" key="2">
    <source>
        <dbReference type="Proteomes" id="UP000515163"/>
    </source>
</evidence>
<dbReference type="GO" id="GO:0005634">
    <property type="term" value="C:nucleus"/>
    <property type="evidence" value="ECO:0007669"/>
    <property type="project" value="TreeGrafter"/>
</dbReference>
<dbReference type="FunCoup" id="A0A6P8J2W5">
    <property type="interactions" value="3375"/>
</dbReference>